<comment type="caution">
    <text evidence="5">The sequence shown here is derived from an EMBL/GenBank/DDBJ whole genome shotgun (WGS) entry which is preliminary data.</text>
</comment>
<dbReference type="InterPro" id="IPR002902">
    <property type="entry name" value="GNK2"/>
</dbReference>
<protein>
    <recommendedName>
        <fullName evidence="4">Gnk2-homologous domain-containing protein</fullName>
    </recommendedName>
</protein>
<accession>A0ABD3KFN6</accession>
<evidence type="ECO:0000259" key="4">
    <source>
        <dbReference type="PROSITE" id="PS51473"/>
    </source>
</evidence>
<evidence type="ECO:0000256" key="3">
    <source>
        <dbReference type="SAM" id="SignalP"/>
    </source>
</evidence>
<dbReference type="Gene3D" id="3.30.430.20">
    <property type="entry name" value="Gnk2 domain, C-X8-C-X2-C motif"/>
    <property type="match status" value="1"/>
</dbReference>
<keyword evidence="2" id="KW-0677">Repeat</keyword>
<evidence type="ECO:0000313" key="5">
    <source>
        <dbReference type="EMBL" id="KAL3737129.1"/>
    </source>
</evidence>
<gene>
    <name evidence="5" type="ORF">ACJRO7_025969</name>
</gene>
<keyword evidence="1 3" id="KW-0732">Signal</keyword>
<dbReference type="AlphaFoldDB" id="A0ABD3KFN6"/>
<proteinExistence type="predicted"/>
<reference evidence="5 6" key="1">
    <citation type="submission" date="2024-11" db="EMBL/GenBank/DDBJ databases">
        <title>Chromosome-level genome assembly of Eucalyptus globulus Labill. provides insights into its genome evolution.</title>
        <authorList>
            <person name="Li X."/>
        </authorList>
    </citation>
    <scope>NUCLEOTIDE SEQUENCE [LARGE SCALE GENOMIC DNA]</scope>
    <source>
        <strain evidence="5">CL2024</strain>
        <tissue evidence="5">Fresh tender leaves</tissue>
    </source>
</reference>
<keyword evidence="6" id="KW-1185">Reference proteome</keyword>
<dbReference type="Proteomes" id="UP001634007">
    <property type="component" value="Unassembled WGS sequence"/>
</dbReference>
<dbReference type="InterPro" id="IPR038408">
    <property type="entry name" value="GNK2_sf"/>
</dbReference>
<dbReference type="EMBL" id="JBJKBG010000006">
    <property type="protein sequence ID" value="KAL3737129.1"/>
    <property type="molecule type" value="Genomic_DNA"/>
</dbReference>
<feature type="chain" id="PRO_5044772941" description="Gnk2-homologous domain-containing protein" evidence="3">
    <location>
        <begin position="24"/>
        <end position="117"/>
    </location>
</feature>
<feature type="signal peptide" evidence="3">
    <location>
        <begin position="1"/>
        <end position="23"/>
    </location>
</feature>
<name>A0ABD3KFN6_EUCGL</name>
<sequence length="117" mass="12896">MAAFRGILAIGIWFLCIPFSVYCLPDTTVVCKICNGINFSYRTPFRQEMNSVLNELGSVIPYSYNLYAQSTNSGQGCYGHAACDGRLSHFDCDLCLQNERGDLLNGCSSKTGRKCSL</sequence>
<evidence type="ECO:0000256" key="1">
    <source>
        <dbReference type="ARBA" id="ARBA00022729"/>
    </source>
</evidence>
<dbReference type="Pfam" id="PF01657">
    <property type="entry name" value="Stress-antifung"/>
    <property type="match status" value="1"/>
</dbReference>
<organism evidence="5 6">
    <name type="scientific">Eucalyptus globulus</name>
    <name type="common">Tasmanian blue gum</name>
    <dbReference type="NCBI Taxonomy" id="34317"/>
    <lineage>
        <taxon>Eukaryota</taxon>
        <taxon>Viridiplantae</taxon>
        <taxon>Streptophyta</taxon>
        <taxon>Embryophyta</taxon>
        <taxon>Tracheophyta</taxon>
        <taxon>Spermatophyta</taxon>
        <taxon>Magnoliopsida</taxon>
        <taxon>eudicotyledons</taxon>
        <taxon>Gunneridae</taxon>
        <taxon>Pentapetalae</taxon>
        <taxon>rosids</taxon>
        <taxon>malvids</taxon>
        <taxon>Myrtales</taxon>
        <taxon>Myrtaceae</taxon>
        <taxon>Myrtoideae</taxon>
        <taxon>Eucalypteae</taxon>
        <taxon>Eucalyptus</taxon>
    </lineage>
</organism>
<feature type="domain" description="Gnk2-homologous" evidence="4">
    <location>
        <begin position="27"/>
        <end position="117"/>
    </location>
</feature>
<evidence type="ECO:0000256" key="2">
    <source>
        <dbReference type="ARBA" id="ARBA00022737"/>
    </source>
</evidence>
<dbReference type="PROSITE" id="PS51473">
    <property type="entry name" value="GNK2"/>
    <property type="match status" value="1"/>
</dbReference>
<evidence type="ECO:0000313" key="6">
    <source>
        <dbReference type="Proteomes" id="UP001634007"/>
    </source>
</evidence>